<gene>
    <name evidence="1" type="ORF">VV61_05370</name>
</gene>
<name>A0AAJ0JPE4_STACA</name>
<dbReference type="Proteomes" id="UP000033530">
    <property type="component" value="Unassembled WGS sequence"/>
</dbReference>
<organism evidence="1 2">
    <name type="scientific">Staphylococcus carnosus</name>
    <dbReference type="NCBI Taxonomy" id="1281"/>
    <lineage>
        <taxon>Bacteria</taxon>
        <taxon>Bacillati</taxon>
        <taxon>Bacillota</taxon>
        <taxon>Bacilli</taxon>
        <taxon>Bacillales</taxon>
        <taxon>Staphylococcaceae</taxon>
        <taxon>Staphylococcus</taxon>
    </lineage>
</organism>
<proteinExistence type="predicted"/>
<comment type="caution">
    <text evidence="1">The sequence shown here is derived from an EMBL/GenBank/DDBJ whole genome shotgun (WGS) entry which is preliminary data.</text>
</comment>
<dbReference type="EMBL" id="LAIU01000003">
    <property type="protein sequence ID" value="KKB25535.1"/>
    <property type="molecule type" value="Genomic_DNA"/>
</dbReference>
<protein>
    <recommendedName>
        <fullName evidence="3">NAD-dependent deacetylase</fullName>
    </recommendedName>
</protein>
<accession>A0AAJ0JPE4</accession>
<dbReference type="Gene3D" id="3.40.50.1220">
    <property type="entry name" value="TPP-binding domain"/>
    <property type="match status" value="1"/>
</dbReference>
<evidence type="ECO:0000313" key="1">
    <source>
        <dbReference type="EMBL" id="KKB25535.1"/>
    </source>
</evidence>
<evidence type="ECO:0000313" key="2">
    <source>
        <dbReference type="Proteomes" id="UP000033530"/>
    </source>
</evidence>
<evidence type="ECO:0008006" key="3">
    <source>
        <dbReference type="Google" id="ProtNLM"/>
    </source>
</evidence>
<reference evidence="1 2" key="1">
    <citation type="submission" date="2015-03" db="EMBL/GenBank/DDBJ databases">
        <title>Draft Genome Sequence of S. carnosus subsp. utilis LTH 7013, Isolated from South Tirolean Ham.</title>
        <authorList>
            <person name="Mueller A."/>
            <person name="Huptas C."/>
            <person name="Wenning M."/>
            <person name="Weiss A."/>
            <person name="Schmidt H."/>
        </authorList>
    </citation>
    <scope>NUCLEOTIDE SEQUENCE [LARGE SCALE GENOMIC DNA]</scope>
    <source>
        <strain evidence="1 2">LTH7013</strain>
    </source>
</reference>
<dbReference type="AlphaFoldDB" id="A0AAJ0JPE4"/>
<sequence length="62" mass="7091">MTFDWDIFYISVGFLGETNGISNFTGQNLIIINRDPTPFDRDAQLVIHDDMVSVVEQLQNND</sequence>